<accession>A0ACB9KYW2</accession>
<reference evidence="2" key="1">
    <citation type="journal article" date="2023" name="Front. Plant Sci.">
        <title>Chromosomal-level genome assembly of Melastoma candidum provides insights into trichome evolution.</title>
        <authorList>
            <person name="Zhong Y."/>
            <person name="Wu W."/>
            <person name="Sun C."/>
            <person name="Zou P."/>
            <person name="Liu Y."/>
            <person name="Dai S."/>
            <person name="Zhou R."/>
        </authorList>
    </citation>
    <scope>NUCLEOTIDE SEQUENCE [LARGE SCALE GENOMIC DNA]</scope>
</reference>
<dbReference type="EMBL" id="CM042891">
    <property type="protein sequence ID" value="KAI4302469.1"/>
    <property type="molecule type" value="Genomic_DNA"/>
</dbReference>
<protein>
    <submittedName>
        <fullName evidence="1">Uncharacterized protein</fullName>
    </submittedName>
</protein>
<evidence type="ECO:0000313" key="2">
    <source>
        <dbReference type="Proteomes" id="UP001057402"/>
    </source>
</evidence>
<proteinExistence type="predicted"/>
<keyword evidence="2" id="KW-1185">Reference proteome</keyword>
<name>A0ACB9KYW2_9MYRT</name>
<comment type="caution">
    <text evidence="1">The sequence shown here is derived from an EMBL/GenBank/DDBJ whole genome shotgun (WGS) entry which is preliminary data.</text>
</comment>
<sequence length="1030" mass="113826">METDVDTDSALQYASIQILSGQQRYDAYICVDNKVEKLLTGNLGHLLPFMPALKELYSKGSTCNFMLQLPENMHGSGWFTKLTFERFLCIVNSPSLVAKTKLINQEITQLEAGRKFQLSLFSKTGAGVPSSDTSRKDLLHAMDLRLEALTGELVAAFTQNASAIFSEKELISLADFTQLFGATDLENALHRFLEMSQKSWIADSKSENRNSAELVAKNRSKSGSEISVACSQPDPDEACVKYSVPPTKVAEIERQSSGGEEESSDSDGEGQWTSAERSRTLMRSALHRRSTSPMQRVQIGRSGSRRAVDLNIKLGYFPVRSATHAETCENDDEDNQGSDQISKKVENEIRKTRVQDKIRTFECRQTDQAVDIRKRRSSDFSVGATKSELRSWSSGSSHDEAEAVGKVSPLGNSGEAITEEPKASLAGNTEFQTESGNLHSSEAAKDEKMRENADQGSESISSSLYKDPTEEMSVSDRLASSTEWIQKNEVELHQMMMEMMENKNVMEKSELSRSQDIPVEQRGGFYDKYKQKRDERLRGKNTGSKAEKLAQFKAMQEVLNEKRAEMRSLDAKDGKRAIVKKPPKSLTNSSAAAKPKKENHVSLTAKKASARTASSLPAVRKSWPLTPTRTAGVSPANASRAPSPARIKPSRQKPLLVSSVPPSICSRLKQEQSPAKQKVVKQETRVRKPKDGEDEMPQSVPEAGRKGKAKLSKGSSPNNGSTVATAKLSFYNKGTRKSSVVPLDSKLTRKNSGSNPLLKKETKASETFMDDCQDSKEEHCHKQNAADSDMVNLMETADSPSVEPPGATNMEPDVLEIKAQECDKEESFGVGFDDGRNGLPRVMDAVSMSKQTEEEADISQMTWVKIEESTDIPPLEDDCTFEFIPRANIPPGGSLSPRVRHSLSQMLQEEEENSEPDTSEWRNAENPPSLRHQRNAMSKGLRKLLNKFARKGKGDVNLSGWSSPSTFLEGEDDIEDTKIQTMKSSDNLLKERMSESRDGISSSTGPTMAKATRSFFFLSSFRGSNRTGDA</sequence>
<dbReference type="Proteomes" id="UP001057402">
    <property type="component" value="Chromosome 12"/>
</dbReference>
<organism evidence="1 2">
    <name type="scientific">Melastoma candidum</name>
    <dbReference type="NCBI Taxonomy" id="119954"/>
    <lineage>
        <taxon>Eukaryota</taxon>
        <taxon>Viridiplantae</taxon>
        <taxon>Streptophyta</taxon>
        <taxon>Embryophyta</taxon>
        <taxon>Tracheophyta</taxon>
        <taxon>Spermatophyta</taxon>
        <taxon>Magnoliopsida</taxon>
        <taxon>eudicotyledons</taxon>
        <taxon>Gunneridae</taxon>
        <taxon>Pentapetalae</taxon>
        <taxon>rosids</taxon>
        <taxon>malvids</taxon>
        <taxon>Myrtales</taxon>
        <taxon>Melastomataceae</taxon>
        <taxon>Melastomatoideae</taxon>
        <taxon>Melastomateae</taxon>
        <taxon>Melastoma</taxon>
    </lineage>
</organism>
<gene>
    <name evidence="1" type="ORF">MLD38_038208</name>
</gene>
<evidence type="ECO:0000313" key="1">
    <source>
        <dbReference type="EMBL" id="KAI4302469.1"/>
    </source>
</evidence>